<protein>
    <submittedName>
        <fullName evidence="1">Uncharacterized protein</fullName>
    </submittedName>
</protein>
<sequence length="21" mass="2270">RIALGEYFACGVLKAGFKLRG</sequence>
<dbReference type="AlphaFoldDB" id="A0A1B6NQS9"/>
<dbReference type="EMBL" id="AYSL01001836">
    <property type="protein sequence ID" value="KTF05362.1"/>
    <property type="molecule type" value="Genomic_DNA"/>
</dbReference>
<accession>A0A1B6NQS9</accession>
<comment type="caution">
    <text evidence="1">The sequence shown here is derived from an EMBL/GenBank/DDBJ whole genome shotgun (WGS) entry which is preliminary data.</text>
</comment>
<feature type="non-terminal residue" evidence="1">
    <location>
        <position position="1"/>
    </location>
</feature>
<evidence type="ECO:0000313" key="1">
    <source>
        <dbReference type="EMBL" id="KTF05362.1"/>
    </source>
</evidence>
<proteinExistence type="predicted"/>
<organism evidence="1">
    <name type="scientific">marine sediment metagenome</name>
    <dbReference type="NCBI Taxonomy" id="412755"/>
    <lineage>
        <taxon>unclassified sequences</taxon>
        <taxon>metagenomes</taxon>
        <taxon>ecological metagenomes</taxon>
    </lineage>
</organism>
<name>A0A1B6NQS9_9ZZZZ</name>
<gene>
    <name evidence="1" type="ORF">MGSAQ_003143</name>
</gene>
<reference evidence="1" key="1">
    <citation type="submission" date="2013-11" db="EMBL/GenBank/DDBJ databases">
        <title>Microbial diversity, functional groups and degradation webs in Northern and Southern Mediterranean and Red Sea marine crude oil polluted sites.</title>
        <authorList>
            <person name="Daffonchio D."/>
            <person name="Mapelli F."/>
            <person name="Ferrer M."/>
            <person name="Richter M."/>
            <person name="Cherif A."/>
            <person name="Malkawi H.I."/>
            <person name="Yakimov M.M."/>
            <person name="Abdel-Fattah Y.R."/>
            <person name="Blaghen M."/>
            <person name="Golyshin P.N."/>
            <person name="Kalogerakis N."/>
            <person name="Boon N."/>
            <person name="Magagnini M."/>
            <person name="Fava F."/>
        </authorList>
    </citation>
    <scope>NUCLEOTIDE SEQUENCE</scope>
</reference>